<evidence type="ECO:0000256" key="2">
    <source>
        <dbReference type="ARBA" id="ARBA00007749"/>
    </source>
</evidence>
<keyword evidence="5" id="KW-0862">Zinc</keyword>
<comment type="similarity">
    <text evidence="2">Belongs to the metallo-beta-lactamase superfamily.</text>
</comment>
<evidence type="ECO:0000313" key="8">
    <source>
        <dbReference type="Proteomes" id="UP000070659"/>
    </source>
</evidence>
<dbReference type="EMBL" id="JYIJ01000017">
    <property type="protein sequence ID" value="KWX03898.1"/>
    <property type="molecule type" value="Genomic_DNA"/>
</dbReference>
<protein>
    <recommendedName>
        <fullName evidence="6">Metallo-beta-lactamase domain-containing protein</fullName>
    </recommendedName>
</protein>
<dbReference type="PANTHER" id="PTHR42978:SF2">
    <property type="entry name" value="102 KBASES UNSTABLE REGION: FROM 1 TO 119443"/>
    <property type="match status" value="1"/>
</dbReference>
<evidence type="ECO:0000256" key="1">
    <source>
        <dbReference type="ARBA" id="ARBA00001947"/>
    </source>
</evidence>
<keyword evidence="4" id="KW-0378">Hydrolase</keyword>
<dbReference type="InterPro" id="IPR051013">
    <property type="entry name" value="MBL_superfamily_lactonases"/>
</dbReference>
<sequence>MEVTVTARAALALASTVARTVRPRRPDPRWVAQLEPVGAPRARRGVTLHAITQNEFGALTAAVAQGRLRPAFSPMTVGAFLVEHPEARFLVDAGVCHDARRRHVPRLPALGRALLAGSPPRVGLADGVREAGFDPDGLAFVLLTHLHWDHCSGLAELPGVPVRLSRAEYEFAAAPPDVLLRHCVVPETYAATRLDPVELDGPPVETFPASHDVFGDGSVLVVSLPGHTPGHVGVLLTLRSGRRVLLAGDAVWSAYAVAEARERAPVAACLVDADRDEAYRSVLRLHRLPGDVTVLPAHDLRAIRAAFPAGPLR</sequence>
<reference evidence="7 8" key="1">
    <citation type="submission" date="2015-02" db="EMBL/GenBank/DDBJ databases">
        <title>Physiological reanalysis, assessment of diazotrophy, and genome sequences of multiple isolates of Streptomyces thermoautotrophicus.</title>
        <authorList>
            <person name="MacKellar D.C."/>
            <person name="Lieber L."/>
            <person name="Norman J."/>
            <person name="Bolger A."/>
            <person name="Tobin C."/>
            <person name="Murray J.W."/>
            <person name="Prell J."/>
        </authorList>
    </citation>
    <scope>NUCLEOTIDE SEQUENCE [LARGE SCALE GENOMIC DNA]</scope>
    <source>
        <strain evidence="7 8">UBT1</strain>
    </source>
</reference>
<dbReference type="InterPro" id="IPR036866">
    <property type="entry name" value="RibonucZ/Hydroxyglut_hydro"/>
</dbReference>
<evidence type="ECO:0000313" key="7">
    <source>
        <dbReference type="EMBL" id="KWX03898.1"/>
    </source>
</evidence>
<organism evidence="7 8">
    <name type="scientific">Carbonactinospora thermoautotrophica</name>
    <dbReference type="NCBI Taxonomy" id="1469144"/>
    <lineage>
        <taxon>Bacteria</taxon>
        <taxon>Bacillati</taxon>
        <taxon>Actinomycetota</taxon>
        <taxon>Actinomycetes</taxon>
        <taxon>Kitasatosporales</taxon>
        <taxon>Carbonactinosporaceae</taxon>
        <taxon>Carbonactinospora</taxon>
    </lineage>
</organism>
<dbReference type="AlphaFoldDB" id="A0A132N187"/>
<proteinExistence type="inferred from homology"/>
<gene>
    <name evidence="7" type="ORF">TH66_12970</name>
</gene>
<accession>A0A132N187</accession>
<dbReference type="PANTHER" id="PTHR42978">
    <property type="entry name" value="QUORUM-QUENCHING LACTONASE YTNP-RELATED-RELATED"/>
    <property type="match status" value="1"/>
</dbReference>
<dbReference type="SMART" id="SM00849">
    <property type="entry name" value="Lactamase_B"/>
    <property type="match status" value="1"/>
</dbReference>
<dbReference type="Proteomes" id="UP000070659">
    <property type="component" value="Unassembled WGS sequence"/>
</dbReference>
<keyword evidence="3" id="KW-0479">Metal-binding</keyword>
<evidence type="ECO:0000256" key="5">
    <source>
        <dbReference type="ARBA" id="ARBA00022833"/>
    </source>
</evidence>
<evidence type="ECO:0000259" key="6">
    <source>
        <dbReference type="SMART" id="SM00849"/>
    </source>
</evidence>
<dbReference type="CDD" id="cd07730">
    <property type="entry name" value="metallo-hydrolase-like_MBL-fold"/>
    <property type="match status" value="1"/>
</dbReference>
<dbReference type="GO" id="GO:0016787">
    <property type="term" value="F:hydrolase activity"/>
    <property type="evidence" value="ECO:0007669"/>
    <property type="project" value="UniProtKB-KW"/>
</dbReference>
<dbReference type="Gene3D" id="3.60.15.10">
    <property type="entry name" value="Ribonuclease Z/Hydroxyacylglutathione hydrolase-like"/>
    <property type="match status" value="1"/>
</dbReference>
<evidence type="ECO:0000256" key="3">
    <source>
        <dbReference type="ARBA" id="ARBA00022723"/>
    </source>
</evidence>
<dbReference type="InterPro" id="IPR001279">
    <property type="entry name" value="Metallo-B-lactamas"/>
</dbReference>
<comment type="caution">
    <text evidence="7">The sequence shown here is derived from an EMBL/GenBank/DDBJ whole genome shotgun (WGS) entry which is preliminary data.</text>
</comment>
<dbReference type="SUPFAM" id="SSF56281">
    <property type="entry name" value="Metallo-hydrolase/oxidoreductase"/>
    <property type="match status" value="1"/>
</dbReference>
<dbReference type="PATRIC" id="fig|1469144.8.peg.3157"/>
<feature type="domain" description="Metallo-beta-lactamase" evidence="6">
    <location>
        <begin position="76"/>
        <end position="298"/>
    </location>
</feature>
<evidence type="ECO:0000256" key="4">
    <source>
        <dbReference type="ARBA" id="ARBA00022801"/>
    </source>
</evidence>
<dbReference type="GO" id="GO:0046872">
    <property type="term" value="F:metal ion binding"/>
    <property type="evidence" value="ECO:0007669"/>
    <property type="project" value="UniProtKB-KW"/>
</dbReference>
<name>A0A132N187_9ACTN</name>
<dbReference type="Pfam" id="PF00753">
    <property type="entry name" value="Lactamase_B"/>
    <property type="match status" value="1"/>
</dbReference>
<comment type="cofactor">
    <cofactor evidence="1">
        <name>Zn(2+)</name>
        <dbReference type="ChEBI" id="CHEBI:29105"/>
    </cofactor>
</comment>